<gene>
    <name evidence="6" type="primary">xerC_2</name>
    <name evidence="6" type="ORF">NCTC9239_03233</name>
</gene>
<dbReference type="KEGG" id="bvy:NCTC9239_03233"/>
<dbReference type="GO" id="GO:0006310">
    <property type="term" value="P:DNA recombination"/>
    <property type="evidence" value="ECO:0007669"/>
    <property type="project" value="UniProtKB-KW"/>
</dbReference>
<evidence type="ECO:0000259" key="5">
    <source>
        <dbReference type="PROSITE" id="PS51898"/>
    </source>
</evidence>
<dbReference type="CDD" id="cd00796">
    <property type="entry name" value="INT_Rci_Hp1_C"/>
    <property type="match status" value="1"/>
</dbReference>
<dbReference type="InterPro" id="IPR002104">
    <property type="entry name" value="Integrase_catalytic"/>
</dbReference>
<reference evidence="6 7" key="1">
    <citation type="submission" date="2019-04" db="EMBL/GenBank/DDBJ databases">
        <authorList>
            <consortium name="Pathogen Informatics"/>
        </authorList>
    </citation>
    <scope>NUCLEOTIDE SEQUENCE [LARGE SCALE GENOMIC DNA]</scope>
    <source>
        <strain evidence="6 7">NCTC9239</strain>
    </source>
</reference>
<dbReference type="Pfam" id="PF13356">
    <property type="entry name" value="Arm-DNA-bind_3"/>
    <property type="match status" value="1"/>
</dbReference>
<keyword evidence="3" id="KW-0238">DNA-binding</keyword>
<dbReference type="InterPro" id="IPR013762">
    <property type="entry name" value="Integrase-like_cat_sf"/>
</dbReference>
<organism evidence="6 7">
    <name type="scientific">Brevundimonas vancanneytii</name>
    <dbReference type="NCBI Taxonomy" id="1325724"/>
    <lineage>
        <taxon>Bacteria</taxon>
        <taxon>Pseudomonadati</taxon>
        <taxon>Pseudomonadota</taxon>
        <taxon>Alphaproteobacteria</taxon>
        <taxon>Caulobacterales</taxon>
        <taxon>Caulobacteraceae</taxon>
        <taxon>Brevundimonas</taxon>
    </lineage>
</organism>
<dbReference type="Pfam" id="PF00589">
    <property type="entry name" value="Phage_integrase"/>
    <property type="match status" value="1"/>
</dbReference>
<dbReference type="InterPro" id="IPR038488">
    <property type="entry name" value="Integrase_DNA-bd_sf"/>
</dbReference>
<sequence>MPKAHLTQAFVANAGCEVGKKKTDWYDTIVTGFVLECRCTGGKTYYLRYQDQAGGQKQHKIGGFNDVTFAAAKKKAQQLRSEVVMGGDPGAKKALAKSIPLYSELAAKHLAFAKDQKSYADIESCMRVHIIPKWGKTRLTDINSRSVAQWLSEKRASGLAPASVEKLRVLLGRSFVLGASWDIPGTERNPTRGIPRAPLNNGRERFLSAEEAARLREAVAASQNPQLEHIVGLLLLTGARLRELLDARWENVDVERRSWFIPTSKTGKSRYVPLSTAALAIIEELPRFKDCPWLVPNPDTRLPFVSIKHGWQKAIEVAKLPGLRLHDLRHSAASFMVNSGVDLFAVGKVLGHASYQSTQRYSHLANDTLLKAVEAGAAKQAAF</sequence>
<dbReference type="InterPro" id="IPR010998">
    <property type="entry name" value="Integrase_recombinase_N"/>
</dbReference>
<comment type="similarity">
    <text evidence="1">Belongs to the 'phage' integrase family.</text>
</comment>
<dbReference type="Gene3D" id="1.10.443.10">
    <property type="entry name" value="Intergrase catalytic core"/>
    <property type="match status" value="1"/>
</dbReference>
<dbReference type="RefSeq" id="WP_138142210.1">
    <property type="nucleotide sequence ID" value="NZ_LR588407.1"/>
</dbReference>
<dbReference type="GO" id="GO:0015074">
    <property type="term" value="P:DNA integration"/>
    <property type="evidence" value="ECO:0007669"/>
    <property type="project" value="UniProtKB-KW"/>
</dbReference>
<name>A0A4P1KH85_9CAUL</name>
<proteinExistence type="inferred from homology"/>
<dbReference type="PANTHER" id="PTHR30629:SF2">
    <property type="entry name" value="PROPHAGE INTEGRASE INTS-RELATED"/>
    <property type="match status" value="1"/>
</dbReference>
<dbReference type="SUPFAM" id="SSF56349">
    <property type="entry name" value="DNA breaking-rejoining enzymes"/>
    <property type="match status" value="1"/>
</dbReference>
<keyword evidence="4" id="KW-0233">DNA recombination</keyword>
<dbReference type="InterPro" id="IPR025166">
    <property type="entry name" value="Integrase_DNA_bind_dom"/>
</dbReference>
<dbReference type="InterPro" id="IPR011010">
    <property type="entry name" value="DNA_brk_join_enz"/>
</dbReference>
<keyword evidence="7" id="KW-1185">Reference proteome</keyword>
<dbReference type="Proteomes" id="UP000309952">
    <property type="component" value="Chromosome"/>
</dbReference>
<feature type="domain" description="Tyr recombinase" evidence="5">
    <location>
        <begin position="202"/>
        <end position="374"/>
    </location>
</feature>
<dbReference type="PROSITE" id="PS51898">
    <property type="entry name" value="TYR_RECOMBINASE"/>
    <property type="match status" value="1"/>
</dbReference>
<dbReference type="EMBL" id="LR588407">
    <property type="protein sequence ID" value="VTO19777.1"/>
    <property type="molecule type" value="Genomic_DNA"/>
</dbReference>
<evidence type="ECO:0000256" key="4">
    <source>
        <dbReference type="ARBA" id="ARBA00023172"/>
    </source>
</evidence>
<accession>A0A4P1KH85</accession>
<evidence type="ECO:0000313" key="7">
    <source>
        <dbReference type="Proteomes" id="UP000309952"/>
    </source>
</evidence>
<evidence type="ECO:0000256" key="3">
    <source>
        <dbReference type="ARBA" id="ARBA00023125"/>
    </source>
</evidence>
<dbReference type="AlphaFoldDB" id="A0A4P1KH85"/>
<evidence type="ECO:0000313" key="6">
    <source>
        <dbReference type="EMBL" id="VTO19777.1"/>
    </source>
</evidence>
<evidence type="ECO:0000256" key="1">
    <source>
        <dbReference type="ARBA" id="ARBA00008857"/>
    </source>
</evidence>
<dbReference type="InterPro" id="IPR050808">
    <property type="entry name" value="Phage_Integrase"/>
</dbReference>
<dbReference type="PANTHER" id="PTHR30629">
    <property type="entry name" value="PROPHAGE INTEGRASE"/>
    <property type="match status" value="1"/>
</dbReference>
<keyword evidence="2" id="KW-0229">DNA integration</keyword>
<evidence type="ECO:0000256" key="2">
    <source>
        <dbReference type="ARBA" id="ARBA00022908"/>
    </source>
</evidence>
<dbReference type="Gene3D" id="3.30.160.390">
    <property type="entry name" value="Integrase, DNA-binding domain"/>
    <property type="match status" value="1"/>
</dbReference>
<dbReference type="GO" id="GO:0003677">
    <property type="term" value="F:DNA binding"/>
    <property type="evidence" value="ECO:0007669"/>
    <property type="project" value="UniProtKB-KW"/>
</dbReference>
<dbReference type="Gene3D" id="1.10.150.130">
    <property type="match status" value="1"/>
</dbReference>
<protein>
    <submittedName>
        <fullName evidence="6">Tyrosine recombinase XerC</fullName>
    </submittedName>
</protein>